<proteinExistence type="inferred from homology"/>
<dbReference type="GO" id="GO:0005525">
    <property type="term" value="F:GTP binding"/>
    <property type="evidence" value="ECO:0007669"/>
    <property type="project" value="UniProtKB-KW"/>
</dbReference>
<dbReference type="Proteomes" id="UP000692954">
    <property type="component" value="Unassembled WGS sequence"/>
</dbReference>
<comment type="caution">
    <text evidence="6">The sequence shown here is derived from an EMBL/GenBank/DDBJ whole genome shotgun (WGS) entry which is preliminary data.</text>
</comment>
<dbReference type="InterPro" id="IPR017975">
    <property type="entry name" value="Tubulin_CS"/>
</dbReference>
<gene>
    <name evidence="6" type="ORF">PSON_ATCC_30995.1.T0620197</name>
</gene>
<accession>A0A8S1NMD7</accession>
<sequence length="420" mass="49119">MIHIHIGGAGVMIGDMLWRQYFKEEPDTPYKHFIFEEVKNGLVPRALFIDLDDRMINQIKLNSKFQYHPSYLINYKEDGSNNFSKGHYTLGKELRPLVEEQIRKQSEACDRVQQFIFTQSISGGTGSGFQSLLLNELTKNYQKTFKTAFTIYPSANMNNNTVYPYNAMLSIHQIVEQCNAQVIFDNETMYQMLQNTLELDHLDYSHLNNLIAQTISSYTSISRFSNKNNQEILRTLVPYPRIQYITPSYGPLIDVNDYKRNIFSQKQLLQYIFSRESKLYQSVNNPFNLATSLISRGLHIDQIQNTNQNFINYHNYYEQKTNYFGSKSKNYQVLEQLAEINQTQTLFSNDLMIKKKLEKIGKEFDILYSKRAFVFWFVGEGLESGELSECRENFEQLMMDYKMLLNMDNDSSGDDSSQFS</sequence>
<evidence type="ECO:0000259" key="5">
    <source>
        <dbReference type="SMART" id="SM00864"/>
    </source>
</evidence>
<name>A0A8S1NMD7_9CILI</name>
<dbReference type="InterPro" id="IPR003008">
    <property type="entry name" value="Tubulin_FtsZ_GTPase"/>
</dbReference>
<protein>
    <recommendedName>
        <fullName evidence="5">Tubulin/FtsZ GTPase domain-containing protein</fullName>
    </recommendedName>
</protein>
<dbReference type="PANTHER" id="PTHR11588">
    <property type="entry name" value="TUBULIN"/>
    <property type="match status" value="1"/>
</dbReference>
<dbReference type="GO" id="GO:0007017">
    <property type="term" value="P:microtubule-based process"/>
    <property type="evidence" value="ECO:0007669"/>
    <property type="project" value="InterPro"/>
</dbReference>
<comment type="similarity">
    <text evidence="1">Belongs to the tubulin family.</text>
</comment>
<dbReference type="InterPro" id="IPR000217">
    <property type="entry name" value="Tubulin"/>
</dbReference>
<dbReference type="AlphaFoldDB" id="A0A8S1NMD7"/>
<dbReference type="GO" id="GO:0005874">
    <property type="term" value="C:microtubule"/>
    <property type="evidence" value="ECO:0007669"/>
    <property type="project" value="UniProtKB-KW"/>
</dbReference>
<dbReference type="EMBL" id="CAJJDN010000062">
    <property type="protein sequence ID" value="CAD8094427.1"/>
    <property type="molecule type" value="Genomic_DNA"/>
</dbReference>
<dbReference type="SMART" id="SM00864">
    <property type="entry name" value="Tubulin"/>
    <property type="match status" value="1"/>
</dbReference>
<evidence type="ECO:0000256" key="2">
    <source>
        <dbReference type="ARBA" id="ARBA00022701"/>
    </source>
</evidence>
<evidence type="ECO:0000256" key="4">
    <source>
        <dbReference type="ARBA" id="ARBA00023134"/>
    </source>
</evidence>
<dbReference type="Pfam" id="PF00091">
    <property type="entry name" value="Tubulin"/>
    <property type="match status" value="1"/>
</dbReference>
<keyword evidence="2" id="KW-0493">Microtubule</keyword>
<reference evidence="6" key="1">
    <citation type="submission" date="2021-01" db="EMBL/GenBank/DDBJ databases">
        <authorList>
            <consortium name="Genoscope - CEA"/>
            <person name="William W."/>
        </authorList>
    </citation>
    <scope>NUCLEOTIDE SEQUENCE</scope>
</reference>
<evidence type="ECO:0000256" key="3">
    <source>
        <dbReference type="ARBA" id="ARBA00022741"/>
    </source>
</evidence>
<evidence type="ECO:0000256" key="1">
    <source>
        <dbReference type="ARBA" id="ARBA00009636"/>
    </source>
</evidence>
<keyword evidence="3" id="KW-0547">Nucleotide-binding</keyword>
<feature type="domain" description="Tubulin/FtsZ GTPase" evidence="5">
    <location>
        <begin position="31"/>
        <end position="226"/>
    </location>
</feature>
<evidence type="ECO:0000313" key="6">
    <source>
        <dbReference type="EMBL" id="CAD8094427.1"/>
    </source>
</evidence>
<keyword evidence="4" id="KW-0342">GTP-binding</keyword>
<evidence type="ECO:0000313" key="7">
    <source>
        <dbReference type="Proteomes" id="UP000692954"/>
    </source>
</evidence>
<dbReference type="FunFam" id="3.40.50.1440:FF:000044">
    <property type="entry name" value="Tubulin alpha chain"/>
    <property type="match status" value="1"/>
</dbReference>
<dbReference type="PROSITE" id="PS00227">
    <property type="entry name" value="TUBULIN"/>
    <property type="match status" value="1"/>
</dbReference>
<organism evidence="6 7">
    <name type="scientific">Paramecium sonneborni</name>
    <dbReference type="NCBI Taxonomy" id="65129"/>
    <lineage>
        <taxon>Eukaryota</taxon>
        <taxon>Sar</taxon>
        <taxon>Alveolata</taxon>
        <taxon>Ciliophora</taxon>
        <taxon>Intramacronucleata</taxon>
        <taxon>Oligohymenophorea</taxon>
        <taxon>Peniculida</taxon>
        <taxon>Parameciidae</taxon>
        <taxon>Paramecium</taxon>
    </lineage>
</organism>
<keyword evidence="7" id="KW-1185">Reference proteome</keyword>